<sequence>MTGTSNVRPYHIPQLFKKGSISQLTPVAMERPESSTSAHDARAQTPLGSPGHSVLSPSATFPQPPQYRLDQILTVIETSRKSMETALGSLTDDHRKLKEHVAVGKGNIAALQPQALDNSQAITNLQEKFCLLENYMDDAEGRSCRSTIHIFGLPEGVQGTDPLLLGKSLQGTDPCWQSSFTIDWDTILQAAWLKGPLMLENI</sequence>
<accession>A0AAV7UEB3</accession>
<organism evidence="2 3">
    <name type="scientific">Pleurodeles waltl</name>
    <name type="common">Iberian ribbed newt</name>
    <dbReference type="NCBI Taxonomy" id="8319"/>
    <lineage>
        <taxon>Eukaryota</taxon>
        <taxon>Metazoa</taxon>
        <taxon>Chordata</taxon>
        <taxon>Craniata</taxon>
        <taxon>Vertebrata</taxon>
        <taxon>Euteleostomi</taxon>
        <taxon>Amphibia</taxon>
        <taxon>Batrachia</taxon>
        <taxon>Caudata</taxon>
        <taxon>Salamandroidea</taxon>
        <taxon>Salamandridae</taxon>
        <taxon>Pleurodelinae</taxon>
        <taxon>Pleurodeles</taxon>
    </lineage>
</organism>
<comment type="caution">
    <text evidence="2">The sequence shown here is derived from an EMBL/GenBank/DDBJ whole genome shotgun (WGS) entry which is preliminary data.</text>
</comment>
<evidence type="ECO:0000313" key="3">
    <source>
        <dbReference type="Proteomes" id="UP001066276"/>
    </source>
</evidence>
<name>A0AAV7UEB3_PLEWA</name>
<protein>
    <submittedName>
        <fullName evidence="2">Uncharacterized protein</fullName>
    </submittedName>
</protein>
<keyword evidence="3" id="KW-1185">Reference proteome</keyword>
<reference evidence="2" key="1">
    <citation type="journal article" date="2022" name="bioRxiv">
        <title>Sequencing and chromosome-scale assembly of the giantPleurodeles waltlgenome.</title>
        <authorList>
            <person name="Brown T."/>
            <person name="Elewa A."/>
            <person name="Iarovenko S."/>
            <person name="Subramanian E."/>
            <person name="Araus A.J."/>
            <person name="Petzold A."/>
            <person name="Susuki M."/>
            <person name="Suzuki K.-i.T."/>
            <person name="Hayashi T."/>
            <person name="Toyoda A."/>
            <person name="Oliveira C."/>
            <person name="Osipova E."/>
            <person name="Leigh N.D."/>
            <person name="Simon A."/>
            <person name="Yun M.H."/>
        </authorList>
    </citation>
    <scope>NUCLEOTIDE SEQUENCE</scope>
    <source>
        <strain evidence="2">20211129_DDA</strain>
        <tissue evidence="2">Liver</tissue>
    </source>
</reference>
<feature type="region of interest" description="Disordered" evidence="1">
    <location>
        <begin position="28"/>
        <end position="61"/>
    </location>
</feature>
<dbReference type="EMBL" id="JANPWB010000005">
    <property type="protein sequence ID" value="KAJ1187295.1"/>
    <property type="molecule type" value="Genomic_DNA"/>
</dbReference>
<dbReference type="AlphaFoldDB" id="A0AAV7UEB3"/>
<evidence type="ECO:0000313" key="2">
    <source>
        <dbReference type="EMBL" id="KAJ1187295.1"/>
    </source>
</evidence>
<proteinExistence type="predicted"/>
<dbReference type="Proteomes" id="UP001066276">
    <property type="component" value="Chromosome 3_1"/>
</dbReference>
<gene>
    <name evidence="2" type="ORF">NDU88_004072</name>
</gene>
<evidence type="ECO:0000256" key="1">
    <source>
        <dbReference type="SAM" id="MobiDB-lite"/>
    </source>
</evidence>